<dbReference type="PROSITE" id="PS50404">
    <property type="entry name" value="GST_NTER"/>
    <property type="match status" value="1"/>
</dbReference>
<dbReference type="EMBL" id="CAJFCW020000003">
    <property type="protein sequence ID" value="CAG9101458.1"/>
    <property type="molecule type" value="Genomic_DNA"/>
</dbReference>
<dbReference type="Proteomes" id="UP000614601">
    <property type="component" value="Unassembled WGS sequence"/>
</dbReference>
<dbReference type="Proteomes" id="UP000783686">
    <property type="component" value="Unassembled WGS sequence"/>
</dbReference>
<dbReference type="CDD" id="cd03039">
    <property type="entry name" value="GST_N_Sigma_like"/>
    <property type="match status" value="1"/>
</dbReference>
<dbReference type="AlphaFoldDB" id="A0A811KC73"/>
<evidence type="ECO:0000313" key="4">
    <source>
        <dbReference type="Proteomes" id="UP000614601"/>
    </source>
</evidence>
<dbReference type="GO" id="GO:0006749">
    <property type="term" value="P:glutathione metabolic process"/>
    <property type="evidence" value="ECO:0007669"/>
    <property type="project" value="TreeGrafter"/>
</dbReference>
<dbReference type="Gene3D" id="3.40.30.10">
    <property type="entry name" value="Glutaredoxin"/>
    <property type="match status" value="1"/>
</dbReference>
<feature type="domain" description="GST N-terminal" evidence="1">
    <location>
        <begin position="1"/>
        <end position="62"/>
    </location>
</feature>
<protein>
    <recommendedName>
        <fullName evidence="5">Glutathione transferase</fullName>
    </recommendedName>
</protein>
<organism evidence="3 4">
    <name type="scientific">Bursaphelenchus okinawaensis</name>
    <dbReference type="NCBI Taxonomy" id="465554"/>
    <lineage>
        <taxon>Eukaryota</taxon>
        <taxon>Metazoa</taxon>
        <taxon>Ecdysozoa</taxon>
        <taxon>Nematoda</taxon>
        <taxon>Chromadorea</taxon>
        <taxon>Rhabditida</taxon>
        <taxon>Tylenchina</taxon>
        <taxon>Tylenchomorpha</taxon>
        <taxon>Aphelenchoidea</taxon>
        <taxon>Aphelenchoididae</taxon>
        <taxon>Bursaphelenchus</taxon>
    </lineage>
</organism>
<dbReference type="InterPro" id="IPR036249">
    <property type="entry name" value="Thioredoxin-like_sf"/>
</dbReference>
<dbReference type="InterPro" id="IPR036282">
    <property type="entry name" value="Glutathione-S-Trfase_C_sf"/>
</dbReference>
<dbReference type="Pfam" id="PF14497">
    <property type="entry name" value="GST_C_3"/>
    <property type="match status" value="1"/>
</dbReference>
<evidence type="ECO:0000259" key="2">
    <source>
        <dbReference type="PROSITE" id="PS50405"/>
    </source>
</evidence>
<dbReference type="SUPFAM" id="SSF47616">
    <property type="entry name" value="GST C-terminal domain-like"/>
    <property type="match status" value="1"/>
</dbReference>
<feature type="domain" description="GST C-terminal" evidence="2">
    <location>
        <begin position="64"/>
        <end position="192"/>
    </location>
</feature>
<proteinExistence type="predicted"/>
<name>A0A811KC73_9BILA</name>
<dbReference type="OrthoDB" id="414243at2759"/>
<dbReference type="InterPro" id="IPR004046">
    <property type="entry name" value="GST_C"/>
</dbReference>
<dbReference type="Pfam" id="PF02798">
    <property type="entry name" value="GST_N"/>
    <property type="match status" value="1"/>
</dbReference>
<comment type="caution">
    <text evidence="3">The sequence shown here is derived from an EMBL/GenBank/DDBJ whole genome shotgun (WGS) entry which is preliminary data.</text>
</comment>
<evidence type="ECO:0000259" key="1">
    <source>
        <dbReference type="PROSITE" id="PS50404"/>
    </source>
</evidence>
<evidence type="ECO:0008006" key="5">
    <source>
        <dbReference type="Google" id="ProtNLM"/>
    </source>
</evidence>
<accession>A0A811KC73</accession>
<dbReference type="InterPro" id="IPR004045">
    <property type="entry name" value="Glutathione_S-Trfase_N"/>
</dbReference>
<dbReference type="PANTHER" id="PTHR11571">
    <property type="entry name" value="GLUTATHIONE S-TRANSFERASE"/>
    <property type="match status" value="1"/>
</dbReference>
<dbReference type="InterPro" id="IPR040079">
    <property type="entry name" value="Glutathione_S-Trfase"/>
</dbReference>
<gene>
    <name evidence="3" type="ORF">BOKJ2_LOCUS5239</name>
</gene>
<dbReference type="GO" id="GO:0004364">
    <property type="term" value="F:glutathione transferase activity"/>
    <property type="evidence" value="ECO:0007669"/>
    <property type="project" value="TreeGrafter"/>
</dbReference>
<dbReference type="Gene3D" id="1.20.1050.10">
    <property type="match status" value="1"/>
</dbReference>
<dbReference type="CDD" id="cd03192">
    <property type="entry name" value="GST_C_Sigma_like"/>
    <property type="match status" value="1"/>
</dbReference>
<dbReference type="PROSITE" id="PS50405">
    <property type="entry name" value="GST_CTER"/>
    <property type="match status" value="1"/>
</dbReference>
<reference evidence="3" key="1">
    <citation type="submission" date="2020-09" db="EMBL/GenBank/DDBJ databases">
        <authorList>
            <person name="Kikuchi T."/>
        </authorList>
    </citation>
    <scope>NUCLEOTIDE SEQUENCE</scope>
    <source>
        <strain evidence="3">SH1</strain>
    </source>
</reference>
<keyword evidence="4" id="KW-1185">Reference proteome</keyword>
<sequence>MFTYANIPFKDTRVSFQEWGKIRKDKTRFPYGQMPILMIGDTLIAQSHAIIRYVAAEANLAGRNKVEAAEIGQLYELCHELFEPLIPYLRVTLGIWRGDKKKMYKEVVVPNVQKYAPLIEDHIGANGYVHKSGISYVDFYLADNVMAFQNYHPDLFDSYPNILALKEKFLQMPELKEYFESVFDPVKNRSKL</sequence>
<dbReference type="SUPFAM" id="SSF52833">
    <property type="entry name" value="Thioredoxin-like"/>
    <property type="match status" value="1"/>
</dbReference>
<dbReference type="PANTHER" id="PTHR11571:SF261">
    <property type="entry name" value="GLUTATHIONE S-TRANSFERASE GST-36-RELATED"/>
    <property type="match status" value="1"/>
</dbReference>
<dbReference type="SFLD" id="SFLDS00019">
    <property type="entry name" value="Glutathione_Transferase_(cytos"/>
    <property type="match status" value="1"/>
</dbReference>
<dbReference type="InterPro" id="IPR010987">
    <property type="entry name" value="Glutathione-S-Trfase_C-like"/>
</dbReference>
<dbReference type="InterPro" id="IPR050213">
    <property type="entry name" value="GST_superfamily"/>
</dbReference>
<dbReference type="EMBL" id="CAJFDH010000003">
    <property type="protein sequence ID" value="CAD5213731.1"/>
    <property type="molecule type" value="Genomic_DNA"/>
</dbReference>
<evidence type="ECO:0000313" key="3">
    <source>
        <dbReference type="EMBL" id="CAD5213731.1"/>
    </source>
</evidence>